<organism evidence="1 2">
    <name type="scientific">Gulo gulo</name>
    <name type="common">Wolverine</name>
    <name type="synonym">Gluton</name>
    <dbReference type="NCBI Taxonomy" id="48420"/>
    <lineage>
        <taxon>Eukaryota</taxon>
        <taxon>Metazoa</taxon>
        <taxon>Chordata</taxon>
        <taxon>Craniata</taxon>
        <taxon>Vertebrata</taxon>
        <taxon>Euteleostomi</taxon>
        <taxon>Mammalia</taxon>
        <taxon>Eutheria</taxon>
        <taxon>Laurasiatheria</taxon>
        <taxon>Carnivora</taxon>
        <taxon>Caniformia</taxon>
        <taxon>Musteloidea</taxon>
        <taxon>Mustelidae</taxon>
        <taxon>Guloninae</taxon>
        <taxon>Gulo</taxon>
    </lineage>
</organism>
<evidence type="ECO:0000313" key="1">
    <source>
        <dbReference type="EMBL" id="VCX04892.1"/>
    </source>
</evidence>
<keyword evidence="2" id="KW-1185">Reference proteome</keyword>
<reference evidence="1 2" key="1">
    <citation type="submission" date="2018-10" db="EMBL/GenBank/DDBJ databases">
        <authorList>
            <person name="Ekblom R."/>
            <person name="Jareborg N."/>
        </authorList>
    </citation>
    <scope>NUCLEOTIDE SEQUENCE [LARGE SCALE GENOMIC DNA]</scope>
    <source>
        <tissue evidence="1">Muscle</tissue>
    </source>
</reference>
<sequence length="46" mass="4863">MDGAKMDLNSSQQDAIQSCVHTADPISQEEPIKPVCGIWAVPGASH</sequence>
<comment type="caution">
    <text evidence="1">The sequence shown here is derived from an EMBL/GenBank/DDBJ whole genome shotgun (WGS) entry which is preliminary data.</text>
</comment>
<dbReference type="EMBL" id="CYRY02030751">
    <property type="protein sequence ID" value="VCX04892.1"/>
    <property type="molecule type" value="Genomic_DNA"/>
</dbReference>
<name>A0A9X9LZ07_GULGU</name>
<evidence type="ECO:0000313" key="2">
    <source>
        <dbReference type="Proteomes" id="UP000269945"/>
    </source>
</evidence>
<protein>
    <submittedName>
        <fullName evidence="1">Uncharacterized protein</fullName>
    </submittedName>
</protein>
<proteinExistence type="predicted"/>
<dbReference type="AlphaFoldDB" id="A0A9X9LZ07"/>
<gene>
    <name evidence="1" type="ORF">BN2614_LOCUS2</name>
</gene>
<dbReference type="Proteomes" id="UP000269945">
    <property type="component" value="Unassembled WGS sequence"/>
</dbReference>
<accession>A0A9X9LZ07</accession>